<dbReference type="EC" id="3.5.4.2" evidence="2 6"/>
<dbReference type="HAMAP" id="MF_01518">
    <property type="entry name" value="Adenine_deamin"/>
    <property type="match status" value="1"/>
</dbReference>
<evidence type="ECO:0000256" key="5">
    <source>
        <dbReference type="ARBA" id="ARBA00047720"/>
    </source>
</evidence>
<protein>
    <recommendedName>
        <fullName evidence="2 6">Adenine deaminase</fullName>
        <shortName evidence="6">Adenase</shortName>
        <shortName evidence="6">Adenine aminase</shortName>
        <ecNumber evidence="2 6">3.5.4.2</ecNumber>
    </recommendedName>
</protein>
<feature type="domain" description="Amidohydrolase-related" evidence="7">
    <location>
        <begin position="76"/>
        <end position="361"/>
    </location>
</feature>
<dbReference type="GO" id="GO:0000034">
    <property type="term" value="F:adenine deaminase activity"/>
    <property type="evidence" value="ECO:0007669"/>
    <property type="project" value="UniProtKB-UniRule"/>
</dbReference>
<name>A0A6L5Z1X4_9RHOB</name>
<evidence type="ECO:0000256" key="6">
    <source>
        <dbReference type="HAMAP-Rule" id="MF_01518"/>
    </source>
</evidence>
<comment type="catalytic activity">
    <reaction evidence="5 6">
        <text>adenine + H2O + H(+) = hypoxanthine + NH4(+)</text>
        <dbReference type="Rhea" id="RHEA:23688"/>
        <dbReference type="ChEBI" id="CHEBI:15377"/>
        <dbReference type="ChEBI" id="CHEBI:15378"/>
        <dbReference type="ChEBI" id="CHEBI:16708"/>
        <dbReference type="ChEBI" id="CHEBI:17368"/>
        <dbReference type="ChEBI" id="CHEBI:28938"/>
        <dbReference type="EC" id="3.5.4.2"/>
    </reaction>
</comment>
<evidence type="ECO:0000256" key="1">
    <source>
        <dbReference type="ARBA" id="ARBA00006773"/>
    </source>
</evidence>
<dbReference type="Pfam" id="PF01979">
    <property type="entry name" value="Amidohydro_1"/>
    <property type="match status" value="1"/>
</dbReference>
<dbReference type="PANTHER" id="PTHR11113:SF2">
    <property type="entry name" value="ADENINE DEAMINASE"/>
    <property type="match status" value="1"/>
</dbReference>
<dbReference type="Gene3D" id="2.30.40.10">
    <property type="entry name" value="Urease, subunit C, domain 1"/>
    <property type="match status" value="1"/>
</dbReference>
<dbReference type="Gene3D" id="3.20.20.140">
    <property type="entry name" value="Metal-dependent hydrolases"/>
    <property type="match status" value="1"/>
</dbReference>
<dbReference type="SUPFAM" id="SSF51556">
    <property type="entry name" value="Metallo-dependent hydrolases"/>
    <property type="match status" value="1"/>
</dbReference>
<comment type="caution">
    <text evidence="9">The sequence shown here is derived from an EMBL/GenBank/DDBJ whole genome shotgun (WGS) entry which is preliminary data.</text>
</comment>
<keyword evidence="4 6" id="KW-0464">Manganese</keyword>
<keyword evidence="10" id="KW-1185">Reference proteome</keyword>
<evidence type="ECO:0000259" key="8">
    <source>
        <dbReference type="Pfam" id="PF13382"/>
    </source>
</evidence>
<keyword evidence="3 6" id="KW-0378">Hydrolase</keyword>
<evidence type="ECO:0000256" key="4">
    <source>
        <dbReference type="ARBA" id="ARBA00023211"/>
    </source>
</evidence>
<dbReference type="AlphaFoldDB" id="A0A6L5Z1X4"/>
<dbReference type="EMBL" id="WIND01000007">
    <property type="protein sequence ID" value="MSU90052.1"/>
    <property type="molecule type" value="Genomic_DNA"/>
</dbReference>
<dbReference type="InterPro" id="IPR006679">
    <property type="entry name" value="Adenine_deam"/>
</dbReference>
<dbReference type="PANTHER" id="PTHR11113">
    <property type="entry name" value="N-ACETYLGLUCOSAMINE-6-PHOSPHATE DEACETYLASE"/>
    <property type="match status" value="1"/>
</dbReference>
<evidence type="ECO:0000256" key="3">
    <source>
        <dbReference type="ARBA" id="ARBA00022801"/>
    </source>
</evidence>
<gene>
    <name evidence="6" type="primary">ade</name>
    <name evidence="9" type="ORF">GE300_10570</name>
</gene>
<dbReference type="Pfam" id="PF13382">
    <property type="entry name" value="Adenine_deam_C"/>
    <property type="match status" value="1"/>
</dbReference>
<dbReference type="InterPro" id="IPR032466">
    <property type="entry name" value="Metal_Hydrolase"/>
</dbReference>
<dbReference type="GO" id="GO:0006146">
    <property type="term" value="P:adenine catabolic process"/>
    <property type="evidence" value="ECO:0007669"/>
    <property type="project" value="InterPro"/>
</dbReference>
<comment type="similarity">
    <text evidence="1 6">Belongs to the metallo-dependent hydrolases superfamily. Adenine deaminase family.</text>
</comment>
<dbReference type="SUPFAM" id="SSF51338">
    <property type="entry name" value="Composite domain of metallo-dependent hydrolases"/>
    <property type="match status" value="1"/>
</dbReference>
<dbReference type="InterPro" id="IPR026912">
    <property type="entry name" value="Adenine_deam_C"/>
</dbReference>
<evidence type="ECO:0000313" key="9">
    <source>
        <dbReference type="EMBL" id="MSU90052.1"/>
    </source>
</evidence>
<accession>A0A6L5Z1X4</accession>
<feature type="domain" description="Adenine deaminase C-terminal" evidence="8">
    <location>
        <begin position="413"/>
        <end position="577"/>
    </location>
</feature>
<reference evidence="9 10" key="1">
    <citation type="submission" date="2019-10" db="EMBL/GenBank/DDBJ databases">
        <title>Cognatihalovulum marinum gen. nov. sp. nov., a new member of the family Rhodobacteraceae isolated from deep seawater of the Northwest Indian Ocean.</title>
        <authorList>
            <person name="Ruan C."/>
            <person name="Wang J."/>
            <person name="Zheng X."/>
            <person name="Song L."/>
            <person name="Zhu Y."/>
            <person name="Huang Y."/>
            <person name="Lu Z."/>
            <person name="Du W."/>
            <person name="Huang L."/>
            <person name="Dai X."/>
        </authorList>
    </citation>
    <scope>NUCLEOTIDE SEQUENCE [LARGE SCALE GENOMIC DNA]</scope>
    <source>
        <strain evidence="9 10">2CG4</strain>
    </source>
</reference>
<dbReference type="RefSeq" id="WP_154446546.1">
    <property type="nucleotide sequence ID" value="NZ_WIND01000007.1"/>
</dbReference>
<dbReference type="InterPro" id="IPR011059">
    <property type="entry name" value="Metal-dep_hydrolase_composite"/>
</dbReference>
<evidence type="ECO:0000313" key="10">
    <source>
        <dbReference type="Proteomes" id="UP000474957"/>
    </source>
</evidence>
<sequence length="597" mass="62272">MPEADLSGPELRRRAVQAALGEMPFDLLIRGGQVVDTALGEVRPADVGLVGPLIASVHAPGLRNDAAEVIEADGGYVAPGLIDSHMHVESSMVTPAEYAAAVLPRGVTTVLWDPHELANTHGADGVDWAARAAAALPLRMRVLCPSSVPSAPGYETAGGDLDAATVAELLARPDLHGIGELMSMQALLDGSDRFTGIVGAGLRAGKPVYGHARGLSGTALQAYAAAGVHSDHELTSADDLLAKLRAGLRVELRGSHDHLLPEFVAALNDLGFVPDSLSLCTDDVFPDDLLHGGGLDDVVRRLVGYGLDPVRALVAATGNAAAHAGRPDLGAVAAGRRADLVLFRDLCAFEARLVLVDGRIVARAGRLTGRPAAAPAKLAAMPALPHYTAKDFRLDPGCDRGRVRLALIDRPRFTDWASVEAEVTGGGIDLPDGLTGMAVINRYGGDPAPRLGLLRNWGRWEGVFGTTVSHDSHNLTLFGTGEHNMAVAANALADCGGGLVVVKDGAVRECLPLPLAGLIADRPLAEVAAAFARIRAAMDEIVAWQPPYLVFKACFGASLICNAGPHLSDRGIVDTHRGIRLPSPVLEPDAPLPWAAP</sequence>
<organism evidence="9 10">
    <name type="scientific">Halovulum marinum</name>
    <dbReference type="NCBI Taxonomy" id="2662447"/>
    <lineage>
        <taxon>Bacteria</taxon>
        <taxon>Pseudomonadati</taxon>
        <taxon>Pseudomonadota</taxon>
        <taxon>Alphaproteobacteria</taxon>
        <taxon>Rhodobacterales</taxon>
        <taxon>Paracoccaceae</taxon>
        <taxon>Halovulum</taxon>
    </lineage>
</organism>
<dbReference type="Proteomes" id="UP000474957">
    <property type="component" value="Unassembled WGS sequence"/>
</dbReference>
<dbReference type="InterPro" id="IPR006680">
    <property type="entry name" value="Amidohydro-rel"/>
</dbReference>
<proteinExistence type="inferred from homology"/>
<comment type="cofactor">
    <cofactor evidence="6">
        <name>Mn(2+)</name>
        <dbReference type="ChEBI" id="CHEBI:29035"/>
    </cofactor>
</comment>
<evidence type="ECO:0000259" key="7">
    <source>
        <dbReference type="Pfam" id="PF01979"/>
    </source>
</evidence>
<evidence type="ECO:0000256" key="2">
    <source>
        <dbReference type="ARBA" id="ARBA00012782"/>
    </source>
</evidence>